<name>A0ABD5T2G5_9EURY</name>
<evidence type="ECO:0008006" key="4">
    <source>
        <dbReference type="Google" id="ProtNLM"/>
    </source>
</evidence>
<evidence type="ECO:0000256" key="1">
    <source>
        <dbReference type="SAM" id="Phobius"/>
    </source>
</evidence>
<evidence type="ECO:0000313" key="3">
    <source>
        <dbReference type="Proteomes" id="UP001596383"/>
    </source>
</evidence>
<dbReference type="RefSeq" id="WP_273742164.1">
    <property type="nucleotide sequence ID" value="NZ_JAQIVI010000770.1"/>
</dbReference>
<feature type="transmembrane region" description="Helical" evidence="1">
    <location>
        <begin position="38"/>
        <end position="59"/>
    </location>
</feature>
<proteinExistence type="predicted"/>
<protein>
    <recommendedName>
        <fullName evidence="4">DUF2964 family protein</fullName>
    </recommendedName>
</protein>
<reference evidence="2 3" key="1">
    <citation type="journal article" date="2019" name="Int. J. Syst. Evol. Microbiol.">
        <title>The Global Catalogue of Microorganisms (GCM) 10K type strain sequencing project: providing services to taxonomists for standard genome sequencing and annotation.</title>
        <authorList>
            <consortium name="The Broad Institute Genomics Platform"/>
            <consortium name="The Broad Institute Genome Sequencing Center for Infectious Disease"/>
            <person name="Wu L."/>
            <person name="Ma J."/>
        </authorList>
    </citation>
    <scope>NUCLEOTIDE SEQUENCE [LARGE SCALE GENOMIC DNA]</scope>
    <source>
        <strain evidence="2 3">LMG 29247</strain>
    </source>
</reference>
<keyword evidence="3" id="KW-1185">Reference proteome</keyword>
<keyword evidence="1" id="KW-1133">Transmembrane helix</keyword>
<gene>
    <name evidence="2" type="ORF">ACFQE6_32170</name>
</gene>
<keyword evidence="1" id="KW-0812">Transmembrane</keyword>
<dbReference type="AlphaFoldDB" id="A0ABD5T2G5"/>
<dbReference type="Proteomes" id="UP001596383">
    <property type="component" value="Unassembled WGS sequence"/>
</dbReference>
<evidence type="ECO:0000313" key="2">
    <source>
        <dbReference type="EMBL" id="MFC6769525.1"/>
    </source>
</evidence>
<dbReference type="EMBL" id="JBHSWV010000770">
    <property type="protein sequence ID" value="MFC6769525.1"/>
    <property type="molecule type" value="Genomic_DNA"/>
</dbReference>
<keyword evidence="1" id="KW-0472">Membrane</keyword>
<comment type="caution">
    <text evidence="2">The sequence shown here is derived from an EMBL/GenBank/DDBJ whole genome shotgun (WGS) entry which is preliminary data.</text>
</comment>
<sequence length="69" mass="7087">MSKFIVQLLTLLVVSTAIAVALVGWASGIIGIGTVDRSVSAVVVGLCLFVLSGLIAVVFEPLEIDDESA</sequence>
<organism evidence="2 3">
    <name type="scientific">Natrinema soli</name>
    <dbReference type="NCBI Taxonomy" id="1930624"/>
    <lineage>
        <taxon>Archaea</taxon>
        <taxon>Methanobacteriati</taxon>
        <taxon>Methanobacteriota</taxon>
        <taxon>Stenosarchaea group</taxon>
        <taxon>Halobacteria</taxon>
        <taxon>Halobacteriales</taxon>
        <taxon>Natrialbaceae</taxon>
        <taxon>Natrinema</taxon>
    </lineage>
</organism>
<accession>A0ABD5T2G5</accession>